<dbReference type="SUPFAM" id="SSF47473">
    <property type="entry name" value="EF-hand"/>
    <property type="match status" value="1"/>
</dbReference>
<dbReference type="InterPro" id="IPR018247">
    <property type="entry name" value="EF_Hand_1_Ca_BS"/>
</dbReference>
<evidence type="ECO:0000259" key="4">
    <source>
        <dbReference type="PROSITE" id="PS50222"/>
    </source>
</evidence>
<dbReference type="GO" id="GO:0005509">
    <property type="term" value="F:calcium ion binding"/>
    <property type="evidence" value="ECO:0007669"/>
    <property type="project" value="InterPro"/>
</dbReference>
<reference evidence="5" key="1">
    <citation type="journal article" date="2017" name="Gigascience">
        <title>The genome draft of coconut (Cocos nucifera).</title>
        <authorList>
            <person name="Xiao Y."/>
            <person name="Xu P."/>
            <person name="Fan H."/>
            <person name="Baudouin L."/>
            <person name="Xia W."/>
            <person name="Bocs S."/>
            <person name="Xu J."/>
            <person name="Li Q."/>
            <person name="Guo A."/>
            <person name="Zhou L."/>
            <person name="Li J."/>
            <person name="Wu Y."/>
            <person name="Ma Z."/>
            <person name="Armero A."/>
            <person name="Issali A.E."/>
            <person name="Liu N."/>
            <person name="Peng M."/>
            <person name="Yang Y."/>
        </authorList>
    </citation>
    <scope>NUCLEOTIDE SEQUENCE</scope>
    <source>
        <tissue evidence="5">Spear leaf of Hainan Tall coconut</tissue>
    </source>
</reference>
<feature type="compositionally biased region" description="Basic and acidic residues" evidence="3">
    <location>
        <begin position="79"/>
        <end position="89"/>
    </location>
</feature>
<dbReference type="AlphaFoldDB" id="A0A8K0HWI4"/>
<reference evidence="5" key="2">
    <citation type="submission" date="2019-07" db="EMBL/GenBank/DDBJ databases">
        <authorList>
            <person name="Yang Y."/>
            <person name="Bocs S."/>
            <person name="Baudouin L."/>
        </authorList>
    </citation>
    <scope>NUCLEOTIDE SEQUENCE</scope>
    <source>
        <tissue evidence="5">Spear leaf of Hainan Tall coconut</tissue>
    </source>
</reference>
<dbReference type="InterPro" id="IPR011992">
    <property type="entry name" value="EF-hand-dom_pair"/>
</dbReference>
<dbReference type="Pfam" id="PF13499">
    <property type="entry name" value="EF-hand_7"/>
    <property type="match status" value="1"/>
</dbReference>
<comment type="caution">
    <text evidence="5">The sequence shown here is derived from an EMBL/GenBank/DDBJ whole genome shotgun (WGS) entry which is preliminary data.</text>
</comment>
<dbReference type="InterPro" id="IPR050145">
    <property type="entry name" value="Centrin_CML-like"/>
</dbReference>
<protein>
    <recommendedName>
        <fullName evidence="4">EF-hand domain-containing protein</fullName>
    </recommendedName>
</protein>
<feature type="compositionally biased region" description="Basic and acidic residues" evidence="3">
    <location>
        <begin position="52"/>
        <end position="61"/>
    </location>
</feature>
<evidence type="ECO:0000256" key="1">
    <source>
        <dbReference type="ARBA" id="ARBA00022737"/>
    </source>
</evidence>
<evidence type="ECO:0000256" key="3">
    <source>
        <dbReference type="SAM" id="MobiDB-lite"/>
    </source>
</evidence>
<dbReference type="EMBL" id="CM017872">
    <property type="protein sequence ID" value="KAG1327796.1"/>
    <property type="molecule type" value="Genomic_DNA"/>
</dbReference>
<accession>A0A8K0HWI4</accession>
<dbReference type="PANTHER" id="PTHR23050">
    <property type="entry name" value="CALCIUM BINDING PROTEIN"/>
    <property type="match status" value="1"/>
</dbReference>
<keyword evidence="6" id="KW-1185">Reference proteome</keyword>
<evidence type="ECO:0000313" key="5">
    <source>
        <dbReference type="EMBL" id="KAG1327796.1"/>
    </source>
</evidence>
<dbReference type="OrthoDB" id="26525at2759"/>
<proteinExistence type="predicted"/>
<dbReference type="InterPro" id="IPR002048">
    <property type="entry name" value="EF_hand_dom"/>
</dbReference>
<evidence type="ECO:0000313" key="6">
    <source>
        <dbReference type="Proteomes" id="UP000797356"/>
    </source>
</evidence>
<keyword evidence="1" id="KW-0677">Repeat</keyword>
<gene>
    <name evidence="5" type="ORF">COCNU_01G017300</name>
</gene>
<dbReference type="PROSITE" id="PS50222">
    <property type="entry name" value="EF_HAND_2"/>
    <property type="match status" value="1"/>
</dbReference>
<sequence length="115" mass="12524">MNDVERVFTRYDANGDGKISPSELADLMRALGSEVSDEELKAMMAELDSDGDGFRGSEGVRRVPPRAGRRQRRRRWKGGRAEGRIRDVRSGPGRVDLGEAAPSGAEKIGGDGLRP</sequence>
<feature type="region of interest" description="Disordered" evidence="3">
    <location>
        <begin position="48"/>
        <end position="115"/>
    </location>
</feature>
<dbReference type="PROSITE" id="PS00018">
    <property type="entry name" value="EF_HAND_1"/>
    <property type="match status" value="1"/>
</dbReference>
<dbReference type="Gene3D" id="1.10.238.10">
    <property type="entry name" value="EF-hand"/>
    <property type="match status" value="1"/>
</dbReference>
<feature type="domain" description="EF-hand" evidence="4">
    <location>
        <begin position="1"/>
        <end position="34"/>
    </location>
</feature>
<dbReference type="SMART" id="SM00054">
    <property type="entry name" value="EFh"/>
    <property type="match status" value="1"/>
</dbReference>
<feature type="compositionally biased region" description="Basic residues" evidence="3">
    <location>
        <begin position="63"/>
        <end position="78"/>
    </location>
</feature>
<organism evidence="5 6">
    <name type="scientific">Cocos nucifera</name>
    <name type="common">Coconut palm</name>
    <dbReference type="NCBI Taxonomy" id="13894"/>
    <lineage>
        <taxon>Eukaryota</taxon>
        <taxon>Viridiplantae</taxon>
        <taxon>Streptophyta</taxon>
        <taxon>Embryophyta</taxon>
        <taxon>Tracheophyta</taxon>
        <taxon>Spermatophyta</taxon>
        <taxon>Magnoliopsida</taxon>
        <taxon>Liliopsida</taxon>
        <taxon>Arecaceae</taxon>
        <taxon>Arecoideae</taxon>
        <taxon>Cocoseae</taxon>
        <taxon>Attaleinae</taxon>
        <taxon>Cocos</taxon>
    </lineage>
</organism>
<name>A0A8K0HWI4_COCNU</name>
<keyword evidence="2" id="KW-0106">Calcium</keyword>
<evidence type="ECO:0000256" key="2">
    <source>
        <dbReference type="ARBA" id="ARBA00022837"/>
    </source>
</evidence>
<dbReference type="Proteomes" id="UP000797356">
    <property type="component" value="Chromosome 1"/>
</dbReference>
<dbReference type="CDD" id="cd00051">
    <property type="entry name" value="EFh"/>
    <property type="match status" value="1"/>
</dbReference>